<feature type="signal peptide" evidence="2">
    <location>
        <begin position="1"/>
        <end position="24"/>
    </location>
</feature>
<evidence type="ECO:0000259" key="3">
    <source>
        <dbReference type="SMART" id="SM00499"/>
    </source>
</evidence>
<dbReference type="CDD" id="cd00010">
    <property type="entry name" value="AAI_LTSS"/>
    <property type="match status" value="1"/>
</dbReference>
<dbReference type="PANTHER" id="PTHR33044">
    <property type="entry name" value="BIFUNCTIONAL INHIBITOR/LIPID-TRANSFER PROTEIN/SEED STORAGE 2S ALBUMIN SUPERFAMILY PROTEIN-RELATED"/>
    <property type="match status" value="1"/>
</dbReference>
<feature type="chain" id="PRO_5035275872" description="Bifunctional inhibitor/plant lipid transfer protein/seed storage helical domain-containing protein" evidence="2">
    <location>
        <begin position="25"/>
        <end position="176"/>
    </location>
</feature>
<comment type="caution">
    <text evidence="4">The sequence shown here is derived from an EMBL/GenBank/DDBJ whole genome shotgun (WGS) entry which is preliminary data.</text>
</comment>
<dbReference type="OrthoDB" id="1882492at2759"/>
<keyword evidence="5" id="KW-1185">Reference proteome</keyword>
<gene>
    <name evidence="4" type="ORF">ZIOFF_066577</name>
</gene>
<feature type="domain" description="Bifunctional inhibitor/plant lipid transfer protein/seed storage helical" evidence="3">
    <location>
        <begin position="32"/>
        <end position="113"/>
    </location>
</feature>
<dbReference type="EMBL" id="JACMSC010000018">
    <property type="protein sequence ID" value="KAG6477324.1"/>
    <property type="molecule type" value="Genomic_DNA"/>
</dbReference>
<evidence type="ECO:0000313" key="5">
    <source>
        <dbReference type="Proteomes" id="UP000734854"/>
    </source>
</evidence>
<dbReference type="Pfam" id="PF14368">
    <property type="entry name" value="LTP_2"/>
    <property type="match status" value="1"/>
</dbReference>
<organism evidence="4 5">
    <name type="scientific">Zingiber officinale</name>
    <name type="common">Ginger</name>
    <name type="synonym">Amomum zingiber</name>
    <dbReference type="NCBI Taxonomy" id="94328"/>
    <lineage>
        <taxon>Eukaryota</taxon>
        <taxon>Viridiplantae</taxon>
        <taxon>Streptophyta</taxon>
        <taxon>Embryophyta</taxon>
        <taxon>Tracheophyta</taxon>
        <taxon>Spermatophyta</taxon>
        <taxon>Magnoliopsida</taxon>
        <taxon>Liliopsida</taxon>
        <taxon>Zingiberales</taxon>
        <taxon>Zingiberaceae</taxon>
        <taxon>Zingiber</taxon>
    </lineage>
</organism>
<reference evidence="4 5" key="1">
    <citation type="submission" date="2020-08" db="EMBL/GenBank/DDBJ databases">
        <title>Plant Genome Project.</title>
        <authorList>
            <person name="Zhang R.-G."/>
        </authorList>
    </citation>
    <scope>NUCLEOTIDE SEQUENCE [LARGE SCALE GENOMIC DNA]</scope>
    <source>
        <tissue evidence="4">Rhizome</tissue>
    </source>
</reference>
<sequence>MARSNSRVASSLALLLLWAAGVAAADSLQQQCAQAASKLFPCIDYGNGQSERPSSQCCSESVDMRRTQPACLCFMIQQAHNSSSSLHSLGLRIDRLAALPGACNIANSNVSDCPRILNISRSSPDYSIFTNITAASDASGGSASDSSAPSEAFRHRISLYGALAIGLATAAVCSIL</sequence>
<protein>
    <recommendedName>
        <fullName evidence="3">Bifunctional inhibitor/plant lipid transfer protein/seed storage helical domain-containing protein</fullName>
    </recommendedName>
</protein>
<keyword evidence="2" id="KW-0732">Signal</keyword>
<evidence type="ECO:0000313" key="4">
    <source>
        <dbReference type="EMBL" id="KAG6477324.1"/>
    </source>
</evidence>
<dbReference type="Proteomes" id="UP000734854">
    <property type="component" value="Unassembled WGS sequence"/>
</dbReference>
<comment type="similarity">
    <text evidence="1">Belongs to the plant LTP family.</text>
</comment>
<dbReference type="SMART" id="SM00499">
    <property type="entry name" value="AAI"/>
    <property type="match status" value="1"/>
</dbReference>
<evidence type="ECO:0000256" key="2">
    <source>
        <dbReference type="SAM" id="SignalP"/>
    </source>
</evidence>
<evidence type="ECO:0000256" key="1">
    <source>
        <dbReference type="ARBA" id="ARBA00009748"/>
    </source>
</evidence>
<dbReference type="AlphaFoldDB" id="A0A8J5EYH6"/>
<dbReference type="InterPro" id="IPR016140">
    <property type="entry name" value="Bifunc_inhib/LTP/seed_store"/>
</dbReference>
<name>A0A8J5EYH6_ZINOF</name>
<accession>A0A8J5EYH6</accession>
<dbReference type="InterPro" id="IPR043325">
    <property type="entry name" value="LTSS"/>
</dbReference>
<proteinExistence type="inferred from homology"/>